<sequence>MYQPRTGNPRTKNHRIQSVFFILLVVAAAYILLQSPIFEIRTITVQGNRQLTPEEIIKFSGITTGNNIFKINISDAEKKLNMVPLLKSTEVERKFPQTIVIHVEERQAVALLAVKNSFIKVDSEGVYLQKGQMASALPVITGLNCEMDGPGKPVKAQYLAQALAILPEMSRVLVQKLSEIHISDGGQVTLYTIDGIQGRMGLPEEMKYKCLIFEEVIDRLKEKGGEIQYVDLSNPRVPVVKYSQNPQEGQQ</sequence>
<dbReference type="Gene3D" id="3.10.20.310">
    <property type="entry name" value="membrane protein fhac"/>
    <property type="match status" value="1"/>
</dbReference>
<dbReference type="EMBL" id="CP002780">
    <property type="protein sequence ID" value="AEG61548.1"/>
    <property type="molecule type" value="Genomic_DNA"/>
</dbReference>
<evidence type="ECO:0000256" key="7">
    <source>
        <dbReference type="ARBA" id="ARBA00023306"/>
    </source>
</evidence>
<dbReference type="Proteomes" id="UP000009234">
    <property type="component" value="Chromosome"/>
</dbReference>
<keyword evidence="6 8" id="KW-0472">Membrane</keyword>
<dbReference type="KEGG" id="dru:Desru_3343"/>
<keyword evidence="4 8" id="KW-0812">Transmembrane</keyword>
<dbReference type="AlphaFoldDB" id="F6DKD1"/>
<dbReference type="PROSITE" id="PS51779">
    <property type="entry name" value="POTRA"/>
    <property type="match status" value="1"/>
</dbReference>
<protein>
    <submittedName>
        <fullName evidence="10">Polypeptide-transport-associated domain protein FtsQ-type</fullName>
    </submittedName>
</protein>
<dbReference type="PANTHER" id="PTHR37820:SF1">
    <property type="entry name" value="CELL DIVISION PROTEIN FTSQ"/>
    <property type="match status" value="1"/>
</dbReference>
<dbReference type="eggNOG" id="COG1589">
    <property type="taxonomic scope" value="Bacteria"/>
</dbReference>
<dbReference type="InterPro" id="IPR050487">
    <property type="entry name" value="FtsQ_DivIB"/>
</dbReference>
<dbReference type="HOGENOM" id="CLU_047677_4_3_9"/>
<dbReference type="Gene3D" id="3.40.50.10960">
    <property type="match status" value="1"/>
</dbReference>
<evidence type="ECO:0000256" key="1">
    <source>
        <dbReference type="ARBA" id="ARBA00004370"/>
    </source>
</evidence>
<dbReference type="PANTHER" id="PTHR37820">
    <property type="entry name" value="CELL DIVISION PROTEIN DIVIB"/>
    <property type="match status" value="1"/>
</dbReference>
<evidence type="ECO:0000256" key="3">
    <source>
        <dbReference type="ARBA" id="ARBA00022618"/>
    </source>
</evidence>
<evidence type="ECO:0000256" key="4">
    <source>
        <dbReference type="ARBA" id="ARBA00022692"/>
    </source>
</evidence>
<proteinExistence type="predicted"/>
<dbReference type="GO" id="GO:0051301">
    <property type="term" value="P:cell division"/>
    <property type="evidence" value="ECO:0007669"/>
    <property type="project" value="UniProtKB-KW"/>
</dbReference>
<dbReference type="InterPro" id="IPR005548">
    <property type="entry name" value="Cell_div_FtsQ/DivIB_C"/>
</dbReference>
<evidence type="ECO:0000256" key="2">
    <source>
        <dbReference type="ARBA" id="ARBA00022475"/>
    </source>
</evidence>
<dbReference type="Pfam" id="PF08478">
    <property type="entry name" value="POTRA_1"/>
    <property type="match status" value="1"/>
</dbReference>
<evidence type="ECO:0000313" key="10">
    <source>
        <dbReference type="EMBL" id="AEG61548.1"/>
    </source>
</evidence>
<feature type="transmembrane region" description="Helical" evidence="8">
    <location>
        <begin position="16"/>
        <end position="33"/>
    </location>
</feature>
<dbReference type="OrthoDB" id="1725168at2"/>
<dbReference type="STRING" id="696281.Desru_3343"/>
<dbReference type="Pfam" id="PF03799">
    <property type="entry name" value="FtsQ_DivIB_C"/>
    <property type="match status" value="1"/>
</dbReference>
<dbReference type="GO" id="GO:0005886">
    <property type="term" value="C:plasma membrane"/>
    <property type="evidence" value="ECO:0007669"/>
    <property type="project" value="TreeGrafter"/>
</dbReference>
<reference evidence="10 11" key="2">
    <citation type="journal article" date="2012" name="Stand. Genomic Sci.">
        <title>Complete genome sequence of the sulfate-reducing firmicute Desulfotomaculum ruminis type strain (DL(T)).</title>
        <authorList>
            <person name="Spring S."/>
            <person name="Visser M."/>
            <person name="Lu M."/>
            <person name="Copeland A."/>
            <person name="Lapidus A."/>
            <person name="Lucas S."/>
            <person name="Cheng J.F."/>
            <person name="Han C."/>
            <person name="Tapia R."/>
            <person name="Goodwin L.A."/>
            <person name="Pitluck S."/>
            <person name="Ivanova N."/>
            <person name="Land M."/>
            <person name="Hauser L."/>
            <person name="Larimer F."/>
            <person name="Rohde M."/>
            <person name="Goker M."/>
            <person name="Detter J.C."/>
            <person name="Kyrpides N.C."/>
            <person name="Woyke T."/>
            <person name="Schaap P.J."/>
            <person name="Plugge C.M."/>
            <person name="Muyzer G."/>
            <person name="Kuever J."/>
            <person name="Pereira I.A."/>
            <person name="Parshina S.N."/>
            <person name="Bernier-Latmani R."/>
            <person name="Stams A.J."/>
            <person name="Klenk H.P."/>
        </authorList>
    </citation>
    <scope>NUCLEOTIDE SEQUENCE [LARGE SCALE GENOMIC DNA]</scope>
    <source>
        <strain evidence="11">ATCC 23193 / DSM 2154 / NCIB 8452 / DL</strain>
    </source>
</reference>
<dbReference type="InterPro" id="IPR013685">
    <property type="entry name" value="POTRA_FtsQ_type"/>
</dbReference>
<comment type="subcellular location">
    <subcellularLocation>
        <location evidence="1">Membrane</location>
    </subcellularLocation>
</comment>
<evidence type="ECO:0000313" key="11">
    <source>
        <dbReference type="Proteomes" id="UP000009234"/>
    </source>
</evidence>
<evidence type="ECO:0000256" key="8">
    <source>
        <dbReference type="SAM" id="Phobius"/>
    </source>
</evidence>
<accession>F6DKD1</accession>
<keyword evidence="11" id="KW-1185">Reference proteome</keyword>
<dbReference type="InterPro" id="IPR034746">
    <property type="entry name" value="POTRA"/>
</dbReference>
<evidence type="ECO:0000259" key="9">
    <source>
        <dbReference type="PROSITE" id="PS51779"/>
    </source>
</evidence>
<keyword evidence="3" id="KW-0132">Cell division</keyword>
<organism evidence="10 11">
    <name type="scientific">Desulforamulus ruminis (strain ATCC 23193 / DSM 2154 / NCIMB 8452 / DL)</name>
    <name type="common">Desulfotomaculum ruminis</name>
    <dbReference type="NCBI Taxonomy" id="696281"/>
    <lineage>
        <taxon>Bacteria</taxon>
        <taxon>Bacillati</taxon>
        <taxon>Bacillota</taxon>
        <taxon>Clostridia</taxon>
        <taxon>Eubacteriales</taxon>
        <taxon>Peptococcaceae</taxon>
        <taxon>Desulforamulus</taxon>
    </lineage>
</organism>
<reference evidence="11" key="1">
    <citation type="submission" date="2011-05" db="EMBL/GenBank/DDBJ databases">
        <title>Complete sequence of Desulfotomaculum ruminis DSM 2154.</title>
        <authorList>
            <person name="Lucas S."/>
            <person name="Copeland A."/>
            <person name="Lapidus A."/>
            <person name="Cheng J.-F."/>
            <person name="Goodwin L."/>
            <person name="Pitluck S."/>
            <person name="Lu M."/>
            <person name="Detter J.C."/>
            <person name="Han C."/>
            <person name="Tapia R."/>
            <person name="Land M."/>
            <person name="Hauser L."/>
            <person name="Kyrpides N."/>
            <person name="Ivanova N."/>
            <person name="Mikhailova N."/>
            <person name="Pagani I."/>
            <person name="Stams A.J.M."/>
            <person name="Plugge C.M."/>
            <person name="Muyzer G."/>
            <person name="Kuever J."/>
            <person name="Parshina S.N."/>
            <person name="Ivanova A.E."/>
            <person name="Nazina T.N."/>
            <person name="Brambilla E."/>
            <person name="Spring S."/>
            <person name="Klenk H.-P."/>
            <person name="Woyke T."/>
        </authorList>
    </citation>
    <scope>NUCLEOTIDE SEQUENCE [LARGE SCALE GENOMIC DNA]</scope>
    <source>
        <strain evidence="11">ATCC 23193 / DSM 2154 / NCIB 8452 / DL</strain>
    </source>
</reference>
<gene>
    <name evidence="10" type="ordered locus">Desru_3343</name>
</gene>
<keyword evidence="5 8" id="KW-1133">Transmembrane helix</keyword>
<feature type="domain" description="POTRA" evidence="9">
    <location>
        <begin position="38"/>
        <end position="106"/>
    </location>
</feature>
<evidence type="ECO:0000256" key="6">
    <source>
        <dbReference type="ARBA" id="ARBA00023136"/>
    </source>
</evidence>
<evidence type="ECO:0000256" key="5">
    <source>
        <dbReference type="ARBA" id="ARBA00022989"/>
    </source>
</evidence>
<name>F6DKD1_DESRL</name>
<dbReference type="RefSeq" id="WP_013843294.1">
    <property type="nucleotide sequence ID" value="NC_015589.1"/>
</dbReference>
<keyword evidence="2" id="KW-1003">Cell membrane</keyword>
<keyword evidence="7" id="KW-0131">Cell cycle</keyword>